<accession>A0A409VVX5</accession>
<name>A0A409VVX5_9AGAR</name>
<dbReference type="InParanoid" id="A0A409VVX5"/>
<gene>
    <name evidence="1" type="ORF">CVT26_013834</name>
</gene>
<comment type="caution">
    <text evidence="1">The sequence shown here is derived from an EMBL/GenBank/DDBJ whole genome shotgun (WGS) entry which is preliminary data.</text>
</comment>
<sequence>AKATKAAFDFCAPEGLAVAGESHSPALLFLTPTTPPPRARLVRIVGRVPSEDGLDEEEELEEESESFFGGVAGVTIVTVIKPVPKPLFMPVPLLMPLLGLELELALEEANADRDVLAGSGIDTLGVKLGREEEAVEEEEDPRRRGMIGKGPPALFWSLSLRLVSILRDEEGEWVVMVAII</sequence>
<dbReference type="AlphaFoldDB" id="A0A409VVX5"/>
<dbReference type="Proteomes" id="UP000284706">
    <property type="component" value="Unassembled WGS sequence"/>
</dbReference>
<keyword evidence="2" id="KW-1185">Reference proteome</keyword>
<proteinExistence type="predicted"/>
<reference evidence="1 2" key="1">
    <citation type="journal article" date="2018" name="Evol. Lett.">
        <title>Horizontal gene cluster transfer increased hallucinogenic mushroom diversity.</title>
        <authorList>
            <person name="Reynolds H.T."/>
            <person name="Vijayakumar V."/>
            <person name="Gluck-Thaler E."/>
            <person name="Korotkin H.B."/>
            <person name="Matheny P.B."/>
            <person name="Slot J.C."/>
        </authorList>
    </citation>
    <scope>NUCLEOTIDE SEQUENCE [LARGE SCALE GENOMIC DNA]</scope>
    <source>
        <strain evidence="1 2">SRW20</strain>
    </source>
</reference>
<protein>
    <submittedName>
        <fullName evidence="1">Uncharacterized protein</fullName>
    </submittedName>
</protein>
<organism evidence="1 2">
    <name type="scientific">Gymnopilus dilepis</name>
    <dbReference type="NCBI Taxonomy" id="231916"/>
    <lineage>
        <taxon>Eukaryota</taxon>
        <taxon>Fungi</taxon>
        <taxon>Dikarya</taxon>
        <taxon>Basidiomycota</taxon>
        <taxon>Agaricomycotina</taxon>
        <taxon>Agaricomycetes</taxon>
        <taxon>Agaricomycetidae</taxon>
        <taxon>Agaricales</taxon>
        <taxon>Agaricineae</taxon>
        <taxon>Hymenogastraceae</taxon>
        <taxon>Gymnopilus</taxon>
    </lineage>
</organism>
<evidence type="ECO:0000313" key="1">
    <source>
        <dbReference type="EMBL" id="PPQ70416.1"/>
    </source>
</evidence>
<feature type="non-terminal residue" evidence="1">
    <location>
        <position position="1"/>
    </location>
</feature>
<dbReference type="EMBL" id="NHYE01005542">
    <property type="protein sequence ID" value="PPQ70416.1"/>
    <property type="molecule type" value="Genomic_DNA"/>
</dbReference>
<evidence type="ECO:0000313" key="2">
    <source>
        <dbReference type="Proteomes" id="UP000284706"/>
    </source>
</evidence>